<accession>A0A930Y5V6</accession>
<dbReference type="PROSITE" id="PS51257">
    <property type="entry name" value="PROKAR_LIPOPROTEIN"/>
    <property type="match status" value="1"/>
</dbReference>
<keyword evidence="2 3" id="KW-0732">Signal</keyword>
<dbReference type="InterPro" id="IPR028081">
    <property type="entry name" value="Leu-bd"/>
</dbReference>
<proteinExistence type="inferred from homology"/>
<comment type="caution">
    <text evidence="5">The sequence shown here is derived from an EMBL/GenBank/DDBJ whole genome shotgun (WGS) entry which is preliminary data.</text>
</comment>
<name>A0A930Y5V6_9ACTN</name>
<comment type="similarity">
    <text evidence="1">Belongs to the leucine-binding protein family.</text>
</comment>
<evidence type="ECO:0000313" key="6">
    <source>
        <dbReference type="Proteomes" id="UP000656804"/>
    </source>
</evidence>
<dbReference type="PANTHER" id="PTHR30483:SF6">
    <property type="entry name" value="PERIPLASMIC BINDING PROTEIN OF ABC TRANSPORTER FOR NATURAL AMINO ACIDS"/>
    <property type="match status" value="1"/>
</dbReference>
<protein>
    <submittedName>
        <fullName evidence="5">ABC transporter substrate-binding protein</fullName>
    </submittedName>
</protein>
<evidence type="ECO:0000256" key="1">
    <source>
        <dbReference type="ARBA" id="ARBA00010062"/>
    </source>
</evidence>
<keyword evidence="6" id="KW-1185">Reference proteome</keyword>
<dbReference type="Gene3D" id="3.40.50.2300">
    <property type="match status" value="2"/>
</dbReference>
<feature type="signal peptide" evidence="3">
    <location>
        <begin position="1"/>
        <end position="18"/>
    </location>
</feature>
<dbReference type="Pfam" id="PF13458">
    <property type="entry name" value="Peripla_BP_6"/>
    <property type="match status" value="1"/>
</dbReference>
<organism evidence="5 6">
    <name type="scientific">Nocardioides acrostichi</name>
    <dbReference type="NCBI Taxonomy" id="2784339"/>
    <lineage>
        <taxon>Bacteria</taxon>
        <taxon>Bacillati</taxon>
        <taxon>Actinomycetota</taxon>
        <taxon>Actinomycetes</taxon>
        <taxon>Propionibacteriales</taxon>
        <taxon>Nocardioidaceae</taxon>
        <taxon>Nocardioides</taxon>
    </lineage>
</organism>
<feature type="chain" id="PRO_5038647763" evidence="3">
    <location>
        <begin position="19"/>
        <end position="439"/>
    </location>
</feature>
<sequence>MRIALTGAALALALTAAACSSSSSDDEKPSSTGAQAGQPAAVALAVETDGAGDGASLEPSIGVVLTLSSRPGQGEDWRLGAAGAQVAAYRLGLGGTPVTLDVVDDGGTSRGASKAVSQLVDDGVSGIVVASEGDHLERALANASRAGVPVLLPYAELGSLPSGVWETGPSQSGVARALVAAMKDAGDSAPFVIRADDENLPGVGSADVAVYRKGKGGAVVKQAVAAVRRGSADSVVVTGSASSLAAVVSRLAGTGQDVPVYLDHSALSAFFARDLVDDSGTLLSGLTSAGADAADTTTLQRSDRGDAASAFFAALRLAAGDPDLKDLLGSGPFSDVAADADTASHDAVIALVRAVQAARSTDPAKVSDALGGLTLDSSDGLAGPALDFSSIHALAGSDVVTLVSTTQDPGVRPTSPDNAPRFYWFSSTADGAASQTTDG</sequence>
<evidence type="ECO:0000259" key="4">
    <source>
        <dbReference type="Pfam" id="PF13458"/>
    </source>
</evidence>
<dbReference type="RefSeq" id="WP_194501534.1">
    <property type="nucleotide sequence ID" value="NZ_JADIVZ010000001.1"/>
</dbReference>
<dbReference type="SUPFAM" id="SSF53822">
    <property type="entry name" value="Periplasmic binding protein-like I"/>
    <property type="match status" value="1"/>
</dbReference>
<gene>
    <name evidence="5" type="ORF">ISG29_01170</name>
</gene>
<evidence type="ECO:0000256" key="2">
    <source>
        <dbReference type="ARBA" id="ARBA00022729"/>
    </source>
</evidence>
<evidence type="ECO:0000256" key="3">
    <source>
        <dbReference type="SAM" id="SignalP"/>
    </source>
</evidence>
<dbReference type="EMBL" id="JADIVZ010000001">
    <property type="protein sequence ID" value="MBF4160282.1"/>
    <property type="molecule type" value="Genomic_DNA"/>
</dbReference>
<dbReference type="PANTHER" id="PTHR30483">
    <property type="entry name" value="LEUCINE-SPECIFIC-BINDING PROTEIN"/>
    <property type="match status" value="1"/>
</dbReference>
<evidence type="ECO:0000313" key="5">
    <source>
        <dbReference type="EMBL" id="MBF4160282.1"/>
    </source>
</evidence>
<reference evidence="5" key="1">
    <citation type="submission" date="2020-11" db="EMBL/GenBank/DDBJ databases">
        <title>Nocardioides sp. CBS4Y-1, whole genome shotgun sequence.</title>
        <authorList>
            <person name="Tuo L."/>
        </authorList>
    </citation>
    <scope>NUCLEOTIDE SEQUENCE</scope>
    <source>
        <strain evidence="5">CBS4Y-1</strain>
    </source>
</reference>
<feature type="domain" description="Leucine-binding protein" evidence="4">
    <location>
        <begin position="61"/>
        <end position="384"/>
    </location>
</feature>
<dbReference type="InterPro" id="IPR051010">
    <property type="entry name" value="BCAA_transport"/>
</dbReference>
<dbReference type="Proteomes" id="UP000656804">
    <property type="component" value="Unassembled WGS sequence"/>
</dbReference>
<dbReference type="InterPro" id="IPR028082">
    <property type="entry name" value="Peripla_BP_I"/>
</dbReference>
<dbReference type="AlphaFoldDB" id="A0A930Y5V6"/>